<dbReference type="AlphaFoldDB" id="A0A4U7JF66"/>
<dbReference type="KEGG" id="rher:EHE19_001980"/>
<dbReference type="OrthoDB" id="5464925at2"/>
<protein>
    <submittedName>
        <fullName evidence="1">TIGR04066 family peptide maturation system protein</fullName>
    </submittedName>
</protein>
<dbReference type="EMBL" id="CP061336">
    <property type="protein sequence ID" value="QNU67334.1"/>
    <property type="molecule type" value="Genomic_DNA"/>
</dbReference>
<dbReference type="Gene3D" id="3.40.50.300">
    <property type="entry name" value="P-loop containing nucleotide triphosphate hydrolases"/>
    <property type="match status" value="1"/>
</dbReference>
<dbReference type="InterPro" id="IPR023823">
    <property type="entry name" value="CHP04066_peptide_maturation"/>
</dbReference>
<keyword evidence="2" id="KW-1185">Reference proteome</keyword>
<evidence type="ECO:0000313" key="2">
    <source>
        <dbReference type="Proteomes" id="UP000306409"/>
    </source>
</evidence>
<dbReference type="NCBIfam" id="TIGR04066">
    <property type="entry name" value="nat_prod_clost"/>
    <property type="match status" value="1"/>
</dbReference>
<dbReference type="InterPro" id="IPR027417">
    <property type="entry name" value="P-loop_NTPase"/>
</dbReference>
<gene>
    <name evidence="1" type="ORF">EHE19_001980</name>
</gene>
<organism evidence="1 2">
    <name type="scientific">Ruminiclostridium herbifermentans</name>
    <dbReference type="NCBI Taxonomy" id="2488810"/>
    <lineage>
        <taxon>Bacteria</taxon>
        <taxon>Bacillati</taxon>
        <taxon>Bacillota</taxon>
        <taxon>Clostridia</taxon>
        <taxon>Eubacteriales</taxon>
        <taxon>Oscillospiraceae</taxon>
        <taxon>Ruminiclostridium</taxon>
    </lineage>
</organism>
<dbReference type="Proteomes" id="UP000306409">
    <property type="component" value="Chromosome"/>
</dbReference>
<accession>A0A4U7JF66</accession>
<sequence>MERLIVYPFDIEFSPVLRHMGLIENYTITALISPRGWWGTSNDACIVDGGKPTGLKISSDFESNLEHCDTVLISDYCKFLDYNKSVFPKIVIAVEHKRNIICTLPLEENQKKQIADLCQKKGVYFKHYHIKIRPLSSIKKQIILDINTPIICVAGISERTDKFNVQLALREKFLQEGYKVSQVGSKSWCELLGFHSFPNFMYSSYILESDKIVLFNQYIKNIEEEEQPDVIILGIPGGIIPINNNLTNRFGILAYMVSQAIIPDAFIFCTLYEDHKSDYYEELAKSMKYKFGFEVDAYSISNTKFDWSSYMSQPAMSKKFEVLTINNVDVDSKINSLRDCNFKLYNIKNEKDKTRLSEYIIDKLVEYGTVDSL</sequence>
<name>A0A4U7JF66_9FIRM</name>
<dbReference type="RefSeq" id="WP_137697678.1">
    <property type="nucleotide sequence ID" value="NZ_CP061336.1"/>
</dbReference>
<proteinExistence type="predicted"/>
<evidence type="ECO:0000313" key="1">
    <source>
        <dbReference type="EMBL" id="QNU67334.1"/>
    </source>
</evidence>
<reference evidence="1 2" key="1">
    <citation type="submission" date="2020-09" db="EMBL/GenBank/DDBJ databases">
        <title>Characterization and genome sequencing of Ruminiclostridium sp. nov. MA18.</title>
        <authorList>
            <person name="Rettenmaier R."/>
            <person name="Kowollik M.-L."/>
            <person name="Liebl W."/>
            <person name="Zverlov V."/>
        </authorList>
    </citation>
    <scope>NUCLEOTIDE SEQUENCE [LARGE SCALE GENOMIC DNA]</scope>
    <source>
        <strain evidence="1 2">MA18</strain>
    </source>
</reference>